<reference evidence="1 2" key="1">
    <citation type="journal article" date="2011" name="Cell">
        <title>The monarch butterfly genome yields insights into long-distance migration.</title>
        <authorList>
            <person name="Zhan S."/>
            <person name="Merlin C."/>
            <person name="Boore J.L."/>
            <person name="Reppert S.M."/>
        </authorList>
    </citation>
    <scope>NUCLEOTIDE SEQUENCE [LARGE SCALE GENOMIC DNA]</scope>
    <source>
        <strain evidence="1">F-2</strain>
    </source>
</reference>
<name>A0A212EQR8_DANPL</name>
<comment type="caution">
    <text evidence="1">The sequence shown here is derived from an EMBL/GenBank/DDBJ whole genome shotgun (WGS) entry which is preliminary data.</text>
</comment>
<protein>
    <submittedName>
        <fullName evidence="1">Uncharacterized protein</fullName>
    </submittedName>
</protein>
<accession>A0A212EQR8</accession>
<dbReference type="KEGG" id="dpl:KGM_206455"/>
<evidence type="ECO:0000313" key="2">
    <source>
        <dbReference type="Proteomes" id="UP000007151"/>
    </source>
</evidence>
<organism evidence="1 2">
    <name type="scientific">Danaus plexippus plexippus</name>
    <dbReference type="NCBI Taxonomy" id="278856"/>
    <lineage>
        <taxon>Eukaryota</taxon>
        <taxon>Metazoa</taxon>
        <taxon>Ecdysozoa</taxon>
        <taxon>Arthropoda</taxon>
        <taxon>Hexapoda</taxon>
        <taxon>Insecta</taxon>
        <taxon>Pterygota</taxon>
        <taxon>Neoptera</taxon>
        <taxon>Endopterygota</taxon>
        <taxon>Lepidoptera</taxon>
        <taxon>Glossata</taxon>
        <taxon>Ditrysia</taxon>
        <taxon>Papilionoidea</taxon>
        <taxon>Nymphalidae</taxon>
        <taxon>Danainae</taxon>
        <taxon>Danaini</taxon>
        <taxon>Danaina</taxon>
        <taxon>Danaus</taxon>
        <taxon>Danaus</taxon>
    </lineage>
</organism>
<dbReference type="AlphaFoldDB" id="A0A212EQR8"/>
<sequence length="141" mass="16141">MSRTPSRNVDSLNYFIPKELPTINKEGSPVSKTVYMHLSKLHSFLNDWLSLKVKGVKICKSISALKLYECFDDYYPHQTQPLTEGLLESLSGFENIVEENVAHCRDENLIEVYVSAWEFEAYFNMDTCAYLFAEIGLTGIT</sequence>
<gene>
    <name evidence="1" type="ORF">KGM_206455</name>
</gene>
<dbReference type="InParanoid" id="A0A212EQR8"/>
<dbReference type="Proteomes" id="UP000007151">
    <property type="component" value="Unassembled WGS sequence"/>
</dbReference>
<keyword evidence="2" id="KW-1185">Reference proteome</keyword>
<proteinExistence type="predicted"/>
<evidence type="ECO:0000313" key="1">
    <source>
        <dbReference type="EMBL" id="OWR43801.1"/>
    </source>
</evidence>
<dbReference type="EMBL" id="AGBW02013261">
    <property type="protein sequence ID" value="OWR43801.1"/>
    <property type="molecule type" value="Genomic_DNA"/>
</dbReference>
<dbReference type="eggNOG" id="ENOG502TCRI">
    <property type="taxonomic scope" value="Eukaryota"/>
</dbReference>